<dbReference type="PANTHER" id="PTHR26379:SF474">
    <property type="entry name" value="OS08G0228200 PROTEIN"/>
    <property type="match status" value="1"/>
</dbReference>
<dbReference type="InterPro" id="IPR000210">
    <property type="entry name" value="BTB/POZ_dom"/>
</dbReference>
<feature type="non-terminal residue" evidence="5">
    <location>
        <position position="1"/>
    </location>
</feature>
<reference evidence="5 6" key="1">
    <citation type="journal article" date="2019" name="Sci. Rep.">
        <title>A high-quality genome of Eragrostis curvula grass provides insights into Poaceae evolution and supports new strategies to enhance forage quality.</title>
        <authorList>
            <person name="Carballo J."/>
            <person name="Santos B.A.C.M."/>
            <person name="Zappacosta D."/>
            <person name="Garbus I."/>
            <person name="Selva J.P."/>
            <person name="Gallo C.A."/>
            <person name="Diaz A."/>
            <person name="Albertini E."/>
            <person name="Caccamo M."/>
            <person name="Echenique V."/>
        </authorList>
    </citation>
    <scope>NUCLEOTIDE SEQUENCE [LARGE SCALE GENOMIC DNA]</scope>
    <source>
        <strain evidence="6">cv. Victoria</strain>
        <tissue evidence="5">Leaf</tissue>
    </source>
</reference>
<feature type="region of interest" description="Disordered" evidence="3">
    <location>
        <begin position="1"/>
        <end position="53"/>
    </location>
</feature>
<dbReference type="Gene3D" id="6.10.250.3030">
    <property type="match status" value="1"/>
</dbReference>
<dbReference type="PANTHER" id="PTHR26379">
    <property type="entry name" value="BTB/POZ AND MATH DOMAIN-CONTAINING PROTEIN 1"/>
    <property type="match status" value="1"/>
</dbReference>
<dbReference type="Gramene" id="TVU42020">
    <property type="protein sequence ID" value="TVU42020"/>
    <property type="gene ID" value="EJB05_08402"/>
</dbReference>
<dbReference type="InterPro" id="IPR045005">
    <property type="entry name" value="BPM1-6"/>
</dbReference>
<comment type="similarity">
    <text evidence="2">Belongs to the Tdpoz family.</text>
</comment>
<feature type="domain" description="BTB" evidence="4">
    <location>
        <begin position="120"/>
        <end position="182"/>
    </location>
</feature>
<dbReference type="Pfam" id="PF00651">
    <property type="entry name" value="BTB"/>
    <property type="match status" value="1"/>
</dbReference>
<evidence type="ECO:0000256" key="2">
    <source>
        <dbReference type="ARBA" id="ARBA00010846"/>
    </source>
</evidence>
<dbReference type="GO" id="GO:0016567">
    <property type="term" value="P:protein ubiquitination"/>
    <property type="evidence" value="ECO:0007669"/>
    <property type="project" value="InterPro"/>
</dbReference>
<dbReference type="InterPro" id="IPR011333">
    <property type="entry name" value="SKP1/BTB/POZ_sf"/>
</dbReference>
<gene>
    <name evidence="5" type="ORF">EJB05_08402</name>
</gene>
<dbReference type="Proteomes" id="UP000324897">
    <property type="component" value="Unassembled WGS sequence"/>
</dbReference>
<evidence type="ECO:0000259" key="4">
    <source>
        <dbReference type="PROSITE" id="PS50097"/>
    </source>
</evidence>
<evidence type="ECO:0000256" key="1">
    <source>
        <dbReference type="ARBA" id="ARBA00004906"/>
    </source>
</evidence>
<dbReference type="OrthoDB" id="721961at2759"/>
<accession>A0A5J9W3X2</accession>
<name>A0A5J9W3X2_9POAL</name>
<feature type="non-terminal residue" evidence="5">
    <location>
        <position position="287"/>
    </location>
</feature>
<dbReference type="Pfam" id="PF24570">
    <property type="entry name" value="BACK_BPM_SPOP"/>
    <property type="match status" value="1"/>
</dbReference>
<evidence type="ECO:0000313" key="6">
    <source>
        <dbReference type="Proteomes" id="UP000324897"/>
    </source>
</evidence>
<dbReference type="PROSITE" id="PS50097">
    <property type="entry name" value="BTB"/>
    <property type="match status" value="1"/>
</dbReference>
<feature type="compositionally biased region" description="Low complexity" evidence="3">
    <location>
        <begin position="9"/>
        <end position="24"/>
    </location>
</feature>
<evidence type="ECO:0000313" key="5">
    <source>
        <dbReference type="EMBL" id="TVU42020.1"/>
    </source>
</evidence>
<dbReference type="AlphaFoldDB" id="A0A5J9W3X2"/>
<protein>
    <recommendedName>
        <fullName evidence="4">BTB domain-containing protein</fullName>
    </recommendedName>
</protein>
<keyword evidence="6" id="KW-1185">Reference proteome</keyword>
<proteinExistence type="inferred from homology"/>
<comment type="pathway">
    <text evidence="1">Protein modification; protein ubiquitination.</text>
</comment>
<dbReference type="SUPFAM" id="SSF54695">
    <property type="entry name" value="POZ domain"/>
    <property type="match status" value="1"/>
</dbReference>
<organism evidence="5 6">
    <name type="scientific">Eragrostis curvula</name>
    <name type="common">weeping love grass</name>
    <dbReference type="NCBI Taxonomy" id="38414"/>
    <lineage>
        <taxon>Eukaryota</taxon>
        <taxon>Viridiplantae</taxon>
        <taxon>Streptophyta</taxon>
        <taxon>Embryophyta</taxon>
        <taxon>Tracheophyta</taxon>
        <taxon>Spermatophyta</taxon>
        <taxon>Magnoliopsida</taxon>
        <taxon>Liliopsida</taxon>
        <taxon>Poales</taxon>
        <taxon>Poaceae</taxon>
        <taxon>PACMAD clade</taxon>
        <taxon>Chloridoideae</taxon>
        <taxon>Eragrostideae</taxon>
        <taxon>Eragrostidinae</taxon>
        <taxon>Eragrostis</taxon>
    </lineage>
</organism>
<comment type="caution">
    <text evidence="5">The sequence shown here is derived from an EMBL/GenBank/DDBJ whole genome shotgun (WGS) entry which is preliminary data.</text>
</comment>
<sequence length="287" mass="31526">MAKRRRSEGACGAGAASGTASRAALDVRGREQGGSGRRRARREKEDQSHTAARRKTIRRVAVAGLKVGFNSALTARAVYKVSGHVTVIKQSLVEEVVDVKVPPSDLLDDLGKLMEAGEGADLMIDVQGEIFHAHKFMLAIRSPVFKAELYGPVGEKDMMHSFTIVGMEPGLFKALLHFIYTDSCPAMHDPDGNVSEETIRKLLVAADRYDLERMKSICEDILCKRLDIKNVAATLAFADQQSCRKLKDTCMEFIKRVCPDVFIDIWEKDAKSCKIKTAATVTLVGSP</sequence>
<evidence type="ECO:0000256" key="3">
    <source>
        <dbReference type="SAM" id="MobiDB-lite"/>
    </source>
</evidence>
<dbReference type="Gene3D" id="3.30.710.10">
    <property type="entry name" value="Potassium Channel Kv1.1, Chain A"/>
    <property type="match status" value="1"/>
</dbReference>
<dbReference type="InterPro" id="IPR056423">
    <property type="entry name" value="BACK_BPM_SPOP"/>
</dbReference>
<dbReference type="SMART" id="SM00225">
    <property type="entry name" value="BTB"/>
    <property type="match status" value="1"/>
</dbReference>
<dbReference type="EMBL" id="RWGY01000005">
    <property type="protein sequence ID" value="TVU42020.1"/>
    <property type="molecule type" value="Genomic_DNA"/>
</dbReference>